<dbReference type="RefSeq" id="XP_018014038.1">
    <property type="nucleotide sequence ID" value="XM_018158549.2"/>
</dbReference>
<feature type="transmembrane region" description="Helical" evidence="5">
    <location>
        <begin position="188"/>
        <end position="208"/>
    </location>
</feature>
<dbReference type="EMBL" id="JQDR03011423">
    <property type="protein sequence ID" value="KAA0192787.1"/>
    <property type="molecule type" value="Genomic_DNA"/>
</dbReference>
<keyword evidence="3 5" id="KW-1133">Transmembrane helix</keyword>
<dbReference type="PANTHER" id="PTHR12489:SF19">
    <property type="entry name" value="LHFPL TETRASPAN SUBFAMILY MEMBER 2 PROTEIN"/>
    <property type="match status" value="1"/>
</dbReference>
<name>A0A6A0GY91_HYAAZ</name>
<feature type="transmembrane region" description="Helical" evidence="5">
    <location>
        <begin position="137"/>
        <end position="161"/>
    </location>
</feature>
<evidence type="ECO:0000313" key="9">
    <source>
        <dbReference type="RefSeq" id="XP_018014038.1"/>
    </source>
</evidence>
<keyword evidence="4 5" id="KW-0472">Membrane</keyword>
<reference evidence="9" key="4">
    <citation type="submission" date="2025-04" db="UniProtKB">
        <authorList>
            <consortium name="RefSeq"/>
        </authorList>
    </citation>
    <scope>IDENTIFICATION</scope>
    <source>
        <tissue evidence="9">Whole organism</tissue>
    </source>
</reference>
<dbReference type="OrthoDB" id="5873721at2759"/>
<evidence type="ECO:0000256" key="4">
    <source>
        <dbReference type="ARBA" id="ARBA00023136"/>
    </source>
</evidence>
<dbReference type="Pfam" id="PF10242">
    <property type="entry name" value="L_HMGIC_fpl"/>
    <property type="match status" value="1"/>
</dbReference>
<reference evidence="7" key="2">
    <citation type="journal article" date="2018" name="Environ. Sci. Technol.">
        <title>The Toxicogenome of Hyalella azteca: A Model for Sediment Ecotoxicology and Evolutionary Toxicology.</title>
        <authorList>
            <person name="Poynton H.C."/>
            <person name="Hasenbein S."/>
            <person name="Benoit J.B."/>
            <person name="Sepulveda M.S."/>
            <person name="Poelchau M.F."/>
            <person name="Hughes D.S.T."/>
            <person name="Murali S.C."/>
            <person name="Chen S."/>
            <person name="Glastad K.M."/>
            <person name="Goodisman M.A.D."/>
            <person name="Werren J.H."/>
            <person name="Vineis J.H."/>
            <person name="Bowen J.L."/>
            <person name="Friedrich M."/>
            <person name="Jones J."/>
            <person name="Robertson H.M."/>
            <person name="Feyereisen R."/>
            <person name="Mechler-Hickson A."/>
            <person name="Mathers N."/>
            <person name="Lee C.E."/>
            <person name="Colbourne J.K."/>
            <person name="Biales A."/>
            <person name="Johnston J.S."/>
            <person name="Wellborn G.A."/>
            <person name="Rosendale A.J."/>
            <person name="Cridge A.G."/>
            <person name="Munoz-Torres M.C."/>
            <person name="Bain P.A."/>
            <person name="Manny A.R."/>
            <person name="Major K.M."/>
            <person name="Lambert F.N."/>
            <person name="Vulpe C.D."/>
            <person name="Tuck P."/>
            <person name="Blalock B.J."/>
            <person name="Lin Y.Y."/>
            <person name="Smith M.E."/>
            <person name="Ochoa-Acuna H."/>
            <person name="Chen M.M."/>
            <person name="Childers C.P."/>
            <person name="Qu J."/>
            <person name="Dugan S."/>
            <person name="Lee S.L."/>
            <person name="Chao H."/>
            <person name="Dinh H."/>
            <person name="Han Y."/>
            <person name="Doddapaneni H."/>
            <person name="Worley K.C."/>
            <person name="Muzny D.M."/>
            <person name="Gibbs R.A."/>
            <person name="Richards S."/>
        </authorList>
    </citation>
    <scope>NUCLEOTIDE SEQUENCE</scope>
    <source>
        <strain evidence="7">HAZT.00-mixed</strain>
        <tissue evidence="7">Whole organism</tissue>
    </source>
</reference>
<dbReference type="Proteomes" id="UP000711488">
    <property type="component" value="Unassembled WGS sequence"/>
</dbReference>
<keyword evidence="8" id="KW-1185">Reference proteome</keyword>
<dbReference type="KEGG" id="hazt:108671068"/>
<comment type="subcellular location">
    <subcellularLocation>
        <location evidence="1">Membrane</location>
        <topology evidence="1">Multi-pass membrane protein</topology>
    </subcellularLocation>
</comment>
<reference evidence="7" key="3">
    <citation type="submission" date="2019-06" db="EMBL/GenBank/DDBJ databases">
        <authorList>
            <person name="Poynton C."/>
            <person name="Hasenbein S."/>
            <person name="Benoit J.B."/>
            <person name="Sepulveda M.S."/>
            <person name="Poelchau M.F."/>
            <person name="Murali S.C."/>
            <person name="Chen S."/>
            <person name="Glastad K.M."/>
            <person name="Werren J.H."/>
            <person name="Vineis J.H."/>
            <person name="Bowen J.L."/>
            <person name="Friedrich M."/>
            <person name="Jones J."/>
            <person name="Robertson H.M."/>
            <person name="Feyereisen R."/>
            <person name="Mechler-Hickson A."/>
            <person name="Mathers N."/>
            <person name="Lee C.E."/>
            <person name="Colbourne J.K."/>
            <person name="Biales A."/>
            <person name="Johnston J.S."/>
            <person name="Wellborn G.A."/>
            <person name="Rosendale A.J."/>
            <person name="Cridge A.G."/>
            <person name="Munoz-Torres M.C."/>
            <person name="Bain P.A."/>
            <person name="Manny A.R."/>
            <person name="Major K.M."/>
            <person name="Lambert F.N."/>
            <person name="Vulpe C.D."/>
            <person name="Tuck P."/>
            <person name="Blalock B.J."/>
            <person name="Lin Y.-Y."/>
            <person name="Smith M.E."/>
            <person name="Ochoa-Acuna H."/>
            <person name="Chen M.-J.M."/>
            <person name="Childers C.P."/>
            <person name="Qu J."/>
            <person name="Dugan S."/>
            <person name="Lee S.L."/>
            <person name="Chao H."/>
            <person name="Dinh H."/>
            <person name="Han Y."/>
            <person name="Doddapaneni H."/>
            <person name="Worley K.C."/>
            <person name="Muzny D.M."/>
            <person name="Gibbs R.A."/>
            <person name="Richards S."/>
        </authorList>
    </citation>
    <scope>NUCLEOTIDE SEQUENCE</scope>
    <source>
        <strain evidence="7">HAZT.00-mixed</strain>
        <tissue evidence="7">Whole organism</tissue>
    </source>
</reference>
<proteinExistence type="predicted"/>
<feature type="signal peptide" evidence="6">
    <location>
        <begin position="1"/>
        <end position="20"/>
    </location>
</feature>
<evidence type="ECO:0000256" key="3">
    <source>
        <dbReference type="ARBA" id="ARBA00022989"/>
    </source>
</evidence>
<protein>
    <submittedName>
        <fullName evidence="9">LHFPL tetraspan subfamily member 2a protein</fullName>
    </submittedName>
</protein>
<evidence type="ECO:0000256" key="2">
    <source>
        <dbReference type="ARBA" id="ARBA00022692"/>
    </source>
</evidence>
<dbReference type="GO" id="GO:0016020">
    <property type="term" value="C:membrane"/>
    <property type="evidence" value="ECO:0007669"/>
    <property type="project" value="UniProtKB-SubCell"/>
</dbReference>
<evidence type="ECO:0000313" key="7">
    <source>
        <dbReference type="EMBL" id="KAA0192787.1"/>
    </source>
</evidence>
<dbReference type="InterPro" id="IPR019372">
    <property type="entry name" value="LHFPL"/>
</dbReference>
<feature type="chain" id="PRO_5044628548" evidence="6">
    <location>
        <begin position="21"/>
        <end position="233"/>
    </location>
</feature>
<organism evidence="7">
    <name type="scientific">Hyalella azteca</name>
    <name type="common">Amphipod</name>
    <dbReference type="NCBI Taxonomy" id="294128"/>
    <lineage>
        <taxon>Eukaryota</taxon>
        <taxon>Metazoa</taxon>
        <taxon>Ecdysozoa</taxon>
        <taxon>Arthropoda</taxon>
        <taxon>Crustacea</taxon>
        <taxon>Multicrustacea</taxon>
        <taxon>Malacostraca</taxon>
        <taxon>Eumalacostraca</taxon>
        <taxon>Peracarida</taxon>
        <taxon>Amphipoda</taxon>
        <taxon>Senticaudata</taxon>
        <taxon>Talitrida</taxon>
        <taxon>Talitroidea</taxon>
        <taxon>Hyalellidae</taxon>
        <taxon>Hyalella</taxon>
    </lineage>
</organism>
<evidence type="ECO:0000256" key="1">
    <source>
        <dbReference type="ARBA" id="ARBA00004141"/>
    </source>
</evidence>
<reference evidence="7" key="1">
    <citation type="submission" date="2014-08" db="EMBL/GenBank/DDBJ databases">
        <authorList>
            <person name="Murali S."/>
            <person name="Richards S."/>
            <person name="Bandaranaike D."/>
            <person name="Bellair M."/>
            <person name="Blankenburg K."/>
            <person name="Chao H."/>
            <person name="Dinh H."/>
            <person name="Doddapaneni H."/>
            <person name="Dugan-Rocha S."/>
            <person name="Elkadiri S."/>
            <person name="Gnanaolivu R."/>
            <person name="Hughes D."/>
            <person name="Lee S."/>
            <person name="Li M."/>
            <person name="Ming W."/>
            <person name="Munidasa M."/>
            <person name="Muniz J."/>
            <person name="Nguyen L."/>
            <person name="Osuji N."/>
            <person name="Pu L.-L."/>
            <person name="Puazo M."/>
            <person name="Skinner E."/>
            <person name="Qu C."/>
            <person name="Quiroz J."/>
            <person name="Raj R."/>
            <person name="Weissenberger G."/>
            <person name="Xin Y."/>
            <person name="Zou X."/>
            <person name="Han Y."/>
            <person name="Worley K."/>
            <person name="Muzny D."/>
            <person name="Gibbs R."/>
        </authorList>
    </citation>
    <scope>NUCLEOTIDE SEQUENCE</scope>
    <source>
        <strain evidence="7">HAZT.00-mixed</strain>
        <tissue evidence="7">Whole organism</tissue>
    </source>
</reference>
<sequence length="233" mass="24167">MFLVLLTSASILWTVASVAAATLLVASHLSPQWLLGHPVTLQHNLPAYDYTFNITAWSGTVDVSPSLGLWLRCSILPGKKGVAGSQHCGVYATTGADLPAAQVVAMASLVTGAGIAVLAMLLVLLTPCMRVVRRKSVFNIAGSLQALAGVFSVLGLAVLPLSWSSVRVQLMCGPLASVYALGACRTGWALYAALGGTLLLLACAVGAVHVDASVSSNRAEEEIRRGNHCVCVT</sequence>
<dbReference type="Proteomes" id="UP000694843">
    <property type="component" value="Unplaced"/>
</dbReference>
<accession>A0A6A0GY91</accession>
<evidence type="ECO:0000313" key="8">
    <source>
        <dbReference type="Proteomes" id="UP000694843"/>
    </source>
</evidence>
<dbReference type="AlphaFoldDB" id="A0A6A0GY91"/>
<feature type="transmembrane region" description="Helical" evidence="5">
    <location>
        <begin position="103"/>
        <end position="125"/>
    </location>
</feature>
<keyword evidence="6" id="KW-0732">Signal</keyword>
<evidence type="ECO:0000256" key="5">
    <source>
        <dbReference type="SAM" id="Phobius"/>
    </source>
</evidence>
<evidence type="ECO:0000256" key="6">
    <source>
        <dbReference type="SAM" id="SignalP"/>
    </source>
</evidence>
<keyword evidence="2 5" id="KW-0812">Transmembrane</keyword>
<gene>
    <name evidence="9" type="primary">LOC108671068</name>
    <name evidence="7" type="ORF">HAZT_HAZT009177</name>
</gene>
<dbReference type="PANTHER" id="PTHR12489">
    <property type="entry name" value="LIPOMA HMGIC FUSION PARTNER-LIKE PROTEIN"/>
    <property type="match status" value="1"/>
</dbReference>
<dbReference type="Gene3D" id="1.20.140.150">
    <property type="match status" value="1"/>
</dbReference>
<dbReference type="GeneID" id="108671068"/>
<dbReference type="OMA" id="PKWLVGP"/>